<dbReference type="AlphaFoldDB" id="A0A7S4STX4"/>
<dbReference type="InterPro" id="IPR038558">
    <property type="entry name" value="SAS-6_N_sf"/>
</dbReference>
<proteinExistence type="predicted"/>
<gene>
    <name evidence="3" type="ORF">AMON00008_LOCUS56369</name>
</gene>
<dbReference type="Gene3D" id="2.170.210.20">
    <property type="entry name" value="Spindle assembly abnormal protein 6, N-terminal domain"/>
    <property type="match status" value="1"/>
</dbReference>
<dbReference type="PANTHER" id="PTHR34230">
    <property type="entry name" value="ASSEMBLY ABNORMAL PROTEIN 6, PUTATIVE-RELATED"/>
    <property type="match status" value="1"/>
</dbReference>
<dbReference type="PANTHER" id="PTHR34230:SF2">
    <property type="entry name" value="SPINDLE ASSEMBLY ABNORMAL PROTEIN 6 N-TERMINAL DOMAIN-CONTAINING PROTEIN"/>
    <property type="match status" value="1"/>
</dbReference>
<feature type="region of interest" description="Disordered" evidence="1">
    <location>
        <begin position="1"/>
        <end position="21"/>
    </location>
</feature>
<evidence type="ECO:0000259" key="2">
    <source>
        <dbReference type="Pfam" id="PF16531"/>
    </source>
</evidence>
<evidence type="ECO:0000313" key="3">
    <source>
        <dbReference type="EMBL" id="CAE4655711.1"/>
    </source>
</evidence>
<feature type="domain" description="Spindle assembly abnormal protein 6 N-terminal" evidence="2">
    <location>
        <begin position="60"/>
        <end position="192"/>
    </location>
</feature>
<sequence length="251" mass="28224">MAFAASAPIDSRGGGSQLVMRSSAGLEERSVQSAASSLDALDLAAVEEMDPSLADGHRVAYDREVPFELRVQDADAGPQEVGTLEAVKCKVLALGDEHALQHCRIELTSENDLFFHCTHGVDEHGFRAMQEHQKLMIDFQEYTSVLMKMLNNCIREPQSYLAVFVMQRDGHARLDFIQNMEYKFVELLSCNFVASSEEVVRQHITFRYNSMKSRLALMQARLQDINALVKVKNPSLLLQLQKTPPRLGLKR</sequence>
<protein>
    <recommendedName>
        <fullName evidence="2">Spindle assembly abnormal protein 6 N-terminal domain-containing protein</fullName>
    </recommendedName>
</protein>
<reference evidence="3" key="1">
    <citation type="submission" date="2021-01" db="EMBL/GenBank/DDBJ databases">
        <authorList>
            <person name="Corre E."/>
            <person name="Pelletier E."/>
            <person name="Niang G."/>
            <person name="Scheremetjew M."/>
            <person name="Finn R."/>
            <person name="Kale V."/>
            <person name="Holt S."/>
            <person name="Cochrane G."/>
            <person name="Meng A."/>
            <person name="Brown T."/>
            <person name="Cohen L."/>
        </authorList>
    </citation>
    <scope>NUCLEOTIDE SEQUENCE</scope>
    <source>
        <strain evidence="3">CCMP3105</strain>
    </source>
</reference>
<dbReference type="CDD" id="cd10142">
    <property type="entry name" value="HD_SAS6_N"/>
    <property type="match status" value="1"/>
</dbReference>
<dbReference type="Pfam" id="PF16531">
    <property type="entry name" value="SAS-6_N"/>
    <property type="match status" value="1"/>
</dbReference>
<dbReference type="InterPro" id="IPR032396">
    <property type="entry name" value="SAS-6_N"/>
</dbReference>
<organism evidence="3">
    <name type="scientific">Alexandrium monilatum</name>
    <dbReference type="NCBI Taxonomy" id="311494"/>
    <lineage>
        <taxon>Eukaryota</taxon>
        <taxon>Sar</taxon>
        <taxon>Alveolata</taxon>
        <taxon>Dinophyceae</taxon>
        <taxon>Gonyaulacales</taxon>
        <taxon>Pyrocystaceae</taxon>
        <taxon>Alexandrium</taxon>
    </lineage>
</organism>
<dbReference type="EMBL" id="HBNR01079040">
    <property type="protein sequence ID" value="CAE4655711.1"/>
    <property type="molecule type" value="Transcribed_RNA"/>
</dbReference>
<name>A0A7S4STX4_9DINO</name>
<evidence type="ECO:0000256" key="1">
    <source>
        <dbReference type="SAM" id="MobiDB-lite"/>
    </source>
</evidence>
<accession>A0A7S4STX4</accession>